<keyword evidence="18 21" id="KW-0472">Membrane</keyword>
<dbReference type="InterPro" id="IPR001280">
    <property type="entry name" value="PSI_PsaA/B"/>
</dbReference>
<evidence type="ECO:0000256" key="21">
    <source>
        <dbReference type="SAM" id="Phobius"/>
    </source>
</evidence>
<feature type="transmembrane region" description="Helical" evidence="21">
    <location>
        <begin position="521"/>
        <end position="540"/>
    </location>
</feature>
<protein>
    <recommendedName>
        <fullName evidence="3">photosystem I</fullName>
        <ecNumber evidence="3">1.97.1.12</ecNumber>
    </recommendedName>
</protein>
<evidence type="ECO:0000256" key="19">
    <source>
        <dbReference type="ARBA" id="ARBA00026002"/>
    </source>
</evidence>
<dbReference type="Pfam" id="PF00223">
    <property type="entry name" value="PsaA_PsaB"/>
    <property type="match status" value="2"/>
</dbReference>
<keyword evidence="14" id="KW-0157">Chromophore</keyword>
<comment type="similarity">
    <text evidence="2">Belongs to the PsaA/PsaB family.</text>
</comment>
<name>A0A2R4QHC6_PYRLU</name>
<keyword evidence="9" id="KW-0479">Metal-binding</keyword>
<comment type="catalytic activity">
    <reaction evidence="20">
        <text>reduced [plastocyanin] + hnu + oxidized [2Fe-2S]-[ferredoxin] = oxidized [plastocyanin] + reduced [2Fe-2S]-[ferredoxin]</text>
        <dbReference type="Rhea" id="RHEA:30407"/>
        <dbReference type="Rhea" id="RHEA-COMP:10000"/>
        <dbReference type="Rhea" id="RHEA-COMP:10001"/>
        <dbReference type="Rhea" id="RHEA-COMP:10039"/>
        <dbReference type="Rhea" id="RHEA-COMP:10040"/>
        <dbReference type="ChEBI" id="CHEBI:29036"/>
        <dbReference type="ChEBI" id="CHEBI:30212"/>
        <dbReference type="ChEBI" id="CHEBI:33737"/>
        <dbReference type="ChEBI" id="CHEBI:33738"/>
        <dbReference type="ChEBI" id="CHEBI:49552"/>
        <dbReference type="EC" id="1.97.1.12"/>
    </reaction>
</comment>
<dbReference type="GO" id="GO:0016491">
    <property type="term" value="F:oxidoreductase activity"/>
    <property type="evidence" value="ECO:0007669"/>
    <property type="project" value="UniProtKB-KW"/>
</dbReference>
<accession>A0A2R4QHC6</accession>
<comment type="subcellular location">
    <subcellularLocation>
        <location evidence="1">Plastid</location>
        <location evidence="1">Chloroplast thylakoid membrane</location>
        <topology evidence="1">Multi-pass membrane protein</topology>
    </subcellularLocation>
</comment>
<evidence type="ECO:0000256" key="13">
    <source>
        <dbReference type="ARBA" id="ARBA00022989"/>
    </source>
</evidence>
<keyword evidence="13 21" id="KW-1133">Transmembrane helix</keyword>
<evidence type="ECO:0000256" key="15">
    <source>
        <dbReference type="ARBA" id="ARBA00023002"/>
    </source>
</evidence>
<comment type="subunit">
    <text evidence="19">The PsaA/B heterodimer binds the P700 chlorophyll special pair and subsequent electron acceptors. PSI consists of a core antenna complex that captures photons, and an electron transfer chain that converts photonic excitation into a charge separation. The eukaryotic PSI reaction center is composed of at least 11 subunits.</text>
</comment>
<geneLocation type="chloroplast" evidence="22"/>
<evidence type="ECO:0000256" key="17">
    <source>
        <dbReference type="ARBA" id="ARBA00023014"/>
    </source>
</evidence>
<evidence type="ECO:0000256" key="5">
    <source>
        <dbReference type="ARBA" id="ARBA00022485"/>
    </source>
</evidence>
<dbReference type="GO" id="GO:0009522">
    <property type="term" value="C:photosystem I"/>
    <property type="evidence" value="ECO:0007669"/>
    <property type="project" value="UniProtKB-KW"/>
</dbReference>
<organism evidence="22">
    <name type="scientific">Pyrocystis lunula</name>
    <name type="common">Dinoflagellate</name>
    <name type="synonym">Gymnodinium lunula</name>
    <dbReference type="NCBI Taxonomy" id="2972"/>
    <lineage>
        <taxon>Eukaryota</taxon>
        <taxon>Sar</taxon>
        <taxon>Alveolata</taxon>
        <taxon>Dinophyceae</taxon>
        <taxon>Gonyaulacales</taxon>
        <taxon>Pyrocystaceae</taxon>
        <taxon>Pyrocystis</taxon>
    </lineage>
</organism>
<dbReference type="EMBL" id="MF455245">
    <property type="protein sequence ID" value="AVY51804.1"/>
    <property type="molecule type" value="mRNA"/>
</dbReference>
<feature type="transmembrane region" description="Helical" evidence="21">
    <location>
        <begin position="581"/>
        <end position="601"/>
    </location>
</feature>
<proteinExistence type="evidence at transcript level"/>
<dbReference type="GO" id="GO:0046872">
    <property type="term" value="F:metal ion binding"/>
    <property type="evidence" value="ECO:0007669"/>
    <property type="project" value="UniProtKB-KW"/>
</dbReference>
<keyword evidence="8 21" id="KW-0812">Transmembrane</keyword>
<keyword evidence="7" id="KW-0602">Photosynthesis</keyword>
<keyword evidence="22" id="KW-0150">Chloroplast</keyword>
<keyword evidence="5" id="KW-0004">4Fe-4S</keyword>
<dbReference type="PROSITE" id="PS00419">
    <property type="entry name" value="PHOTOSYSTEM_I_PSAAB"/>
    <property type="match status" value="1"/>
</dbReference>
<keyword evidence="17" id="KW-0411">Iron-sulfur</keyword>
<keyword evidence="4" id="KW-0813">Transport</keyword>
<feature type="transmembrane region" description="Helical" evidence="21">
    <location>
        <begin position="52"/>
        <end position="70"/>
    </location>
</feature>
<dbReference type="GO" id="GO:0016168">
    <property type="term" value="F:chlorophyll binding"/>
    <property type="evidence" value="ECO:0007669"/>
    <property type="project" value="UniProtKB-KW"/>
</dbReference>
<sequence length="604" mass="66461">MCTAQYVWPIVGQDCLNADLGGYYEGLRITSGIFSLYRSLGIINITSLKCSVAASAIGALVAVLAAYIHIHVVLNISSLYNKFKSLSLHQLSILFGLGSISFSGHIIHISLPINYLLDSGVDPWTVGLAYHDLLSLSFYKSIFPGFGCGPLIDVSVFLPKGVALLGSSSYMINQVTGCVPTIQVALHHLALGFVLILSSAFGLAIRSLPSKISLGVSSLSRSWHSQLSINLSVTGSLSIAFAHLSCAVPVYPFCCSDYPTMLSLFNHHIWIGGLFIIGGGAHASIFMVRDYSSSLSVEIIICHRDIIVGHLIWVCIALGLHSFGLYVHNDTMQSLGRPEDMFSDNSIQLRPVFAILMEGYVGFDLELLDTKVIRMSQELGTADLIVHHIHSFTIHVTLLILIKGVLYSRCSRLVSDKLELGFRYPCDGPGRGGTCQISPWDHIYLSLFWLYNSHSVVLFHFFWKMQSDVWGSYDSHSEKIVHLSGGDFSTNASTINGWLRNLLWSQSAQAIQSYGTSTSGYGLLFIFAHFVWSFSLMFLFSGRGYWQELIESLVWAHSKIGLTTHIQARALSISQGRAVGLTHYMLGGIACSWSYFLARILTIS</sequence>
<dbReference type="SUPFAM" id="SSF81558">
    <property type="entry name" value="Photosystem I subunits PsaA/PsaB"/>
    <property type="match status" value="1"/>
</dbReference>
<evidence type="ECO:0000256" key="2">
    <source>
        <dbReference type="ARBA" id="ARBA00010598"/>
    </source>
</evidence>
<dbReference type="PANTHER" id="PTHR30128:SF19">
    <property type="entry name" value="PHOTOSYSTEM I P700 CHLOROPHYLL A APOPROTEIN A1-RELATED"/>
    <property type="match status" value="1"/>
</dbReference>
<evidence type="ECO:0000256" key="9">
    <source>
        <dbReference type="ARBA" id="ARBA00022723"/>
    </source>
</evidence>
<dbReference type="PRINTS" id="PR00257">
    <property type="entry name" value="PHOTSYSPSAAB"/>
</dbReference>
<evidence type="ECO:0000256" key="14">
    <source>
        <dbReference type="ARBA" id="ARBA00022991"/>
    </source>
</evidence>
<dbReference type="PANTHER" id="PTHR30128">
    <property type="entry name" value="OUTER MEMBRANE PROTEIN, OMPA-RELATED"/>
    <property type="match status" value="1"/>
</dbReference>
<evidence type="ECO:0000256" key="3">
    <source>
        <dbReference type="ARBA" id="ARBA00013197"/>
    </source>
</evidence>
<keyword evidence="16" id="KW-0408">Iron</keyword>
<dbReference type="InterPro" id="IPR036408">
    <property type="entry name" value="PSI_PsaA/B_sf"/>
</dbReference>
<evidence type="ECO:0000313" key="22">
    <source>
        <dbReference type="EMBL" id="AVY51804.1"/>
    </source>
</evidence>
<keyword evidence="10" id="KW-0603">Photosystem I</keyword>
<feature type="transmembrane region" description="Helical" evidence="21">
    <location>
        <begin position="265"/>
        <end position="286"/>
    </location>
</feature>
<feature type="transmembrane region" description="Helical" evidence="21">
    <location>
        <begin position="384"/>
        <end position="406"/>
    </location>
</feature>
<feature type="transmembrane region" description="Helical" evidence="21">
    <location>
        <begin position="189"/>
        <end position="208"/>
    </location>
</feature>
<evidence type="ECO:0000256" key="20">
    <source>
        <dbReference type="ARBA" id="ARBA00048912"/>
    </source>
</evidence>
<dbReference type="InterPro" id="IPR020586">
    <property type="entry name" value="PSI_PsaA/B_CS"/>
</dbReference>
<dbReference type="GO" id="GO:0015979">
    <property type="term" value="P:photosynthesis"/>
    <property type="evidence" value="ECO:0007669"/>
    <property type="project" value="UniProtKB-KW"/>
</dbReference>
<evidence type="ECO:0000256" key="4">
    <source>
        <dbReference type="ARBA" id="ARBA00022448"/>
    </source>
</evidence>
<evidence type="ECO:0000256" key="7">
    <source>
        <dbReference type="ARBA" id="ARBA00022531"/>
    </source>
</evidence>
<reference evidence="22" key="1">
    <citation type="journal article" date="2018" name="Genome Biol. Evol.">
        <title>Plastid Transcript Editing across Dinoflagellate Lineages Shows Lineage-Specific Application but Conserved Trends.</title>
        <authorList>
            <person name="Klinger C.M."/>
            <person name="Paoli L."/>
            <person name="Newby R.J."/>
            <person name="Wang M.Y."/>
            <person name="Carroll H.D."/>
            <person name="Leblond J.D."/>
            <person name="Howe C.J."/>
            <person name="Dacks J.B."/>
            <person name="Bowler C."/>
            <person name="Cahoon A.B."/>
            <person name="Dorrell R.G."/>
            <person name="Richardson E."/>
        </authorList>
    </citation>
    <scope>NUCLEOTIDE SEQUENCE</scope>
    <source>
        <strain evidence="22">UTEX 2271</strain>
    </source>
</reference>
<dbReference type="GO" id="GO:0051539">
    <property type="term" value="F:4 iron, 4 sulfur cluster binding"/>
    <property type="evidence" value="ECO:0007669"/>
    <property type="project" value="UniProtKB-KW"/>
</dbReference>
<feature type="transmembrane region" description="Helical" evidence="21">
    <location>
        <begin position="91"/>
        <end position="111"/>
    </location>
</feature>
<evidence type="ECO:0000256" key="18">
    <source>
        <dbReference type="ARBA" id="ARBA00023136"/>
    </source>
</evidence>
<evidence type="ECO:0000256" key="10">
    <source>
        <dbReference type="ARBA" id="ARBA00022836"/>
    </source>
</evidence>
<dbReference type="AlphaFoldDB" id="A0A2R4QHC6"/>
<gene>
    <name evidence="22" type="primary">psaA</name>
</gene>
<evidence type="ECO:0000256" key="16">
    <source>
        <dbReference type="ARBA" id="ARBA00023004"/>
    </source>
</evidence>
<dbReference type="Gene3D" id="1.20.1130.10">
    <property type="entry name" value="Photosystem I PsaA/PsaB"/>
    <property type="match status" value="1"/>
</dbReference>
<evidence type="ECO:0000256" key="1">
    <source>
        <dbReference type="ARBA" id="ARBA00004454"/>
    </source>
</evidence>
<keyword evidence="6" id="KW-0148">Chlorophyll</keyword>
<feature type="transmembrane region" description="Helical" evidence="21">
    <location>
        <begin position="307"/>
        <end position="327"/>
    </location>
</feature>
<keyword evidence="12" id="KW-0249">Electron transport</keyword>
<dbReference type="GO" id="GO:0009535">
    <property type="term" value="C:chloroplast thylakoid membrane"/>
    <property type="evidence" value="ECO:0007669"/>
    <property type="project" value="UniProtKB-SubCell"/>
</dbReference>
<dbReference type="EC" id="1.97.1.12" evidence="3"/>
<evidence type="ECO:0000256" key="11">
    <source>
        <dbReference type="ARBA" id="ARBA00022842"/>
    </source>
</evidence>
<keyword evidence="15" id="KW-0560">Oxidoreductase</keyword>
<evidence type="ECO:0000256" key="6">
    <source>
        <dbReference type="ARBA" id="ARBA00022494"/>
    </source>
</evidence>
<evidence type="ECO:0000256" key="12">
    <source>
        <dbReference type="ARBA" id="ARBA00022982"/>
    </source>
</evidence>
<keyword evidence="22" id="KW-0934">Plastid</keyword>
<evidence type="ECO:0000256" key="8">
    <source>
        <dbReference type="ARBA" id="ARBA00022692"/>
    </source>
</evidence>
<keyword evidence="11" id="KW-0460">Magnesium</keyword>